<comment type="subcellular location">
    <subcellularLocation>
        <location evidence="1">Cell membrane</location>
    </subcellularLocation>
</comment>
<dbReference type="Pfam" id="PF04347">
    <property type="entry name" value="FliO"/>
    <property type="match status" value="1"/>
</dbReference>
<dbReference type="AlphaFoldDB" id="A0A1M6I9G4"/>
<keyword evidence="8" id="KW-1185">Reference proteome</keyword>
<sequence length="120" mass="13382">MIESIGTAVFTLAVVAAVIYLSYVSTKYIAKKNIGMQRTSSRYMKVIDQMGMGKDKSVALIQTGLNYYLVGFSGSGITLLAQLEEEDLAELPREESFGMNVPTDFKGILEKIDQFKNRRK</sequence>
<evidence type="ECO:0000256" key="3">
    <source>
        <dbReference type="ARBA" id="ARBA00022692"/>
    </source>
</evidence>
<name>A0A1M6I9G4_9FIRM</name>
<dbReference type="RefSeq" id="WP_073994012.1">
    <property type="nucleotide sequence ID" value="NZ_FQYT01000017.1"/>
</dbReference>
<gene>
    <name evidence="7" type="ORF">SAMN02745691_01719</name>
</gene>
<evidence type="ECO:0000256" key="1">
    <source>
        <dbReference type="ARBA" id="ARBA00004236"/>
    </source>
</evidence>
<dbReference type="OrthoDB" id="1806687at2"/>
<dbReference type="GO" id="GO:0044781">
    <property type="term" value="P:bacterial-type flagellum organization"/>
    <property type="evidence" value="ECO:0007669"/>
    <property type="project" value="InterPro"/>
</dbReference>
<dbReference type="GO" id="GO:0016020">
    <property type="term" value="C:membrane"/>
    <property type="evidence" value="ECO:0007669"/>
    <property type="project" value="InterPro"/>
</dbReference>
<keyword evidence="7" id="KW-0282">Flagellum</keyword>
<keyword evidence="7" id="KW-0966">Cell projection</keyword>
<evidence type="ECO:0000313" key="8">
    <source>
        <dbReference type="Proteomes" id="UP000184342"/>
    </source>
</evidence>
<keyword evidence="7" id="KW-0969">Cilium</keyword>
<evidence type="ECO:0000256" key="6">
    <source>
        <dbReference type="SAM" id="Phobius"/>
    </source>
</evidence>
<organism evidence="7 8">
    <name type="scientific">Parasporobacterium paucivorans DSM 15970</name>
    <dbReference type="NCBI Taxonomy" id="1122934"/>
    <lineage>
        <taxon>Bacteria</taxon>
        <taxon>Bacillati</taxon>
        <taxon>Bacillota</taxon>
        <taxon>Clostridia</taxon>
        <taxon>Lachnospirales</taxon>
        <taxon>Lachnospiraceae</taxon>
        <taxon>Parasporobacterium</taxon>
    </lineage>
</organism>
<dbReference type="Proteomes" id="UP000184342">
    <property type="component" value="Unassembled WGS sequence"/>
</dbReference>
<dbReference type="InterPro" id="IPR022781">
    <property type="entry name" value="Flagellar_biosynth_FliO"/>
</dbReference>
<keyword evidence="5 6" id="KW-0472">Membrane</keyword>
<evidence type="ECO:0000256" key="4">
    <source>
        <dbReference type="ARBA" id="ARBA00022989"/>
    </source>
</evidence>
<keyword evidence="3 6" id="KW-0812">Transmembrane</keyword>
<evidence type="ECO:0000313" key="7">
    <source>
        <dbReference type="EMBL" id="SHJ31013.1"/>
    </source>
</evidence>
<dbReference type="STRING" id="1122934.SAMN02745691_01719"/>
<evidence type="ECO:0000256" key="5">
    <source>
        <dbReference type="ARBA" id="ARBA00023136"/>
    </source>
</evidence>
<protein>
    <submittedName>
        <fullName evidence="7">Flagellar biosynthesis protein, FliO</fullName>
    </submittedName>
</protein>
<keyword evidence="4 6" id="KW-1133">Transmembrane helix</keyword>
<dbReference type="EMBL" id="FQYT01000017">
    <property type="protein sequence ID" value="SHJ31013.1"/>
    <property type="molecule type" value="Genomic_DNA"/>
</dbReference>
<reference evidence="7 8" key="1">
    <citation type="submission" date="2016-11" db="EMBL/GenBank/DDBJ databases">
        <authorList>
            <person name="Jaros S."/>
            <person name="Januszkiewicz K."/>
            <person name="Wedrychowicz H."/>
        </authorList>
    </citation>
    <scope>NUCLEOTIDE SEQUENCE [LARGE SCALE GENOMIC DNA]</scope>
    <source>
        <strain evidence="7 8">DSM 15970</strain>
    </source>
</reference>
<keyword evidence="2" id="KW-1003">Cell membrane</keyword>
<proteinExistence type="predicted"/>
<feature type="transmembrane region" description="Helical" evidence="6">
    <location>
        <begin position="6"/>
        <end position="24"/>
    </location>
</feature>
<evidence type="ECO:0000256" key="2">
    <source>
        <dbReference type="ARBA" id="ARBA00022475"/>
    </source>
</evidence>
<accession>A0A1M6I9G4</accession>